<dbReference type="InterPro" id="IPR025828">
    <property type="entry name" value="Put_sensor_dom"/>
</dbReference>
<organism evidence="12 13">
    <name type="scientific">Brevibacterium ravenspurgense</name>
    <dbReference type="NCBI Taxonomy" id="479117"/>
    <lineage>
        <taxon>Bacteria</taxon>
        <taxon>Bacillati</taxon>
        <taxon>Actinomycetota</taxon>
        <taxon>Actinomycetes</taxon>
        <taxon>Micrococcales</taxon>
        <taxon>Brevibacteriaceae</taxon>
        <taxon>Brevibacterium</taxon>
    </lineage>
</organism>
<dbReference type="RefSeq" id="WP_062022807.1">
    <property type="nucleotide sequence ID" value="NZ_LQQC01000012.1"/>
</dbReference>
<feature type="transmembrane region" description="Helical" evidence="9">
    <location>
        <begin position="50"/>
        <end position="68"/>
    </location>
</feature>
<sequence>MKSQTRNGSWINPAGHPGLIGTVNLLASGFVWWTISCLSIFLFFSGLSALPVAGTGLIFLVAWFYFQWGINTVERNRAESIYSLGYPKPQMPQREPGFTEWVKWLGRAVTSAVFWRGTAHHFLKSFTGAVLGGLSFLALAFAIVFFGIAVSDTISQEVVFDNVDRPLRFVLAVVLTVFTVVILWYSAMLDRAIDKLLLAPSKADTLTEEVTALDDARQGAVGAAETERARLERDLHDGVQPMLVAQSMKIGMAKAKLETDPEGARTLIAEAHEDSKQAVAELRRLVRGLQPAVLGDRGLDAALSGLAAQSVVPVDLTVNLPGRVDRDIESVAYFVVAEALTNINKHAHATRAPVRVGMTADLSRLQIEVSDNGRGGAHLPVHGNSGLAGLRDRVRAVRGSWEFSSPEDGPTELKVEVPCAF</sequence>
<comment type="catalytic activity">
    <reaction evidence="1">
        <text>ATP + protein L-histidine = ADP + protein N-phospho-L-histidine.</text>
        <dbReference type="EC" id="2.7.13.3"/>
    </reaction>
</comment>
<keyword evidence="13" id="KW-1185">Reference proteome</keyword>
<feature type="domain" description="Putative sensor" evidence="11">
    <location>
        <begin position="29"/>
        <end position="187"/>
    </location>
</feature>
<dbReference type="PANTHER" id="PTHR24421">
    <property type="entry name" value="NITRATE/NITRITE SENSOR PROTEIN NARX-RELATED"/>
    <property type="match status" value="1"/>
</dbReference>
<feature type="transmembrane region" description="Helical" evidence="9">
    <location>
        <begin position="169"/>
        <end position="187"/>
    </location>
</feature>
<feature type="domain" description="Signal transduction histidine kinase subgroup 3 dimerisation and phosphoacceptor" evidence="10">
    <location>
        <begin position="227"/>
        <end position="294"/>
    </location>
</feature>
<name>A0A150H5H1_9MICO</name>
<dbReference type="InterPro" id="IPR036890">
    <property type="entry name" value="HATPase_C_sf"/>
</dbReference>
<evidence type="ECO:0000259" key="11">
    <source>
        <dbReference type="Pfam" id="PF13796"/>
    </source>
</evidence>
<evidence type="ECO:0000313" key="12">
    <source>
        <dbReference type="EMBL" id="KXZ57376.1"/>
    </source>
</evidence>
<keyword evidence="7" id="KW-0067">ATP-binding</keyword>
<keyword evidence="8" id="KW-0902">Two-component regulatory system</keyword>
<dbReference type="GO" id="GO:0046983">
    <property type="term" value="F:protein dimerization activity"/>
    <property type="evidence" value="ECO:0007669"/>
    <property type="project" value="InterPro"/>
</dbReference>
<feature type="transmembrane region" description="Helical" evidence="9">
    <location>
        <begin position="21"/>
        <end position="44"/>
    </location>
</feature>
<dbReference type="AlphaFoldDB" id="A0A150H5H1"/>
<dbReference type="Proteomes" id="UP000243589">
    <property type="component" value="Unassembled WGS sequence"/>
</dbReference>
<feature type="transmembrane region" description="Helical" evidence="9">
    <location>
        <begin position="126"/>
        <end position="149"/>
    </location>
</feature>
<dbReference type="Gene3D" id="3.30.565.10">
    <property type="entry name" value="Histidine kinase-like ATPase, C-terminal domain"/>
    <property type="match status" value="1"/>
</dbReference>
<comment type="caution">
    <text evidence="12">The sequence shown here is derived from an EMBL/GenBank/DDBJ whole genome shotgun (WGS) entry which is preliminary data.</text>
</comment>
<evidence type="ECO:0000313" key="13">
    <source>
        <dbReference type="Proteomes" id="UP000243589"/>
    </source>
</evidence>
<protein>
    <recommendedName>
        <fullName evidence="2">histidine kinase</fullName>
        <ecNumber evidence="2">2.7.13.3</ecNumber>
    </recommendedName>
</protein>
<evidence type="ECO:0000256" key="4">
    <source>
        <dbReference type="ARBA" id="ARBA00022679"/>
    </source>
</evidence>
<dbReference type="Pfam" id="PF13796">
    <property type="entry name" value="Sensor"/>
    <property type="match status" value="1"/>
</dbReference>
<dbReference type="GO" id="GO:0016020">
    <property type="term" value="C:membrane"/>
    <property type="evidence" value="ECO:0007669"/>
    <property type="project" value="InterPro"/>
</dbReference>
<dbReference type="SUPFAM" id="SSF55874">
    <property type="entry name" value="ATPase domain of HSP90 chaperone/DNA topoisomerase II/histidine kinase"/>
    <property type="match status" value="1"/>
</dbReference>
<evidence type="ECO:0000256" key="5">
    <source>
        <dbReference type="ARBA" id="ARBA00022741"/>
    </source>
</evidence>
<dbReference type="InterPro" id="IPR011712">
    <property type="entry name" value="Sig_transdc_His_kin_sub3_dim/P"/>
</dbReference>
<dbReference type="Gene3D" id="1.20.5.1930">
    <property type="match status" value="1"/>
</dbReference>
<evidence type="ECO:0000259" key="10">
    <source>
        <dbReference type="Pfam" id="PF07730"/>
    </source>
</evidence>
<accession>A0A150H5H1</accession>
<reference evidence="12 13" key="1">
    <citation type="submission" date="2016-01" db="EMBL/GenBank/DDBJ databases">
        <title>Use of Whole Genome Sequencing to ascertain that Brevibacterium massiliense (Roux, Raoult 2009) is a later heterotypic synonym of Brevibacterium ravenspurgense (Mages 2008).</title>
        <authorList>
            <person name="Bernier A.-M."/>
            <person name="Burdz T."/>
            <person name="Huynh C."/>
            <person name="Pachecho A.L."/>
            <person name="Wiebe D."/>
            <person name="Bonner C."/>
            <person name="Bernard K."/>
        </authorList>
    </citation>
    <scope>NUCLEOTIDE SEQUENCE [LARGE SCALE GENOMIC DNA]</scope>
    <source>
        <strain evidence="12 13">CCUG56047</strain>
    </source>
</reference>
<evidence type="ECO:0000256" key="2">
    <source>
        <dbReference type="ARBA" id="ARBA00012438"/>
    </source>
</evidence>
<keyword evidence="3" id="KW-0597">Phosphoprotein</keyword>
<keyword evidence="9" id="KW-0472">Membrane</keyword>
<keyword evidence="9" id="KW-1133">Transmembrane helix</keyword>
<dbReference type="Pfam" id="PF07730">
    <property type="entry name" value="HisKA_3"/>
    <property type="match status" value="1"/>
</dbReference>
<evidence type="ECO:0000256" key="3">
    <source>
        <dbReference type="ARBA" id="ARBA00022553"/>
    </source>
</evidence>
<dbReference type="CDD" id="cd16917">
    <property type="entry name" value="HATPase_UhpB-NarQ-NarX-like"/>
    <property type="match status" value="1"/>
</dbReference>
<evidence type="ECO:0000256" key="8">
    <source>
        <dbReference type="ARBA" id="ARBA00023012"/>
    </source>
</evidence>
<evidence type="ECO:0000256" key="6">
    <source>
        <dbReference type="ARBA" id="ARBA00022777"/>
    </source>
</evidence>
<proteinExistence type="predicted"/>
<gene>
    <name evidence="12" type="primary">liaS_2</name>
    <name evidence="12" type="ORF">Bravens_01896</name>
</gene>
<evidence type="ECO:0000256" key="1">
    <source>
        <dbReference type="ARBA" id="ARBA00000085"/>
    </source>
</evidence>
<keyword evidence="5" id="KW-0547">Nucleotide-binding</keyword>
<evidence type="ECO:0000256" key="9">
    <source>
        <dbReference type="SAM" id="Phobius"/>
    </source>
</evidence>
<dbReference type="InterPro" id="IPR050482">
    <property type="entry name" value="Sensor_HK_TwoCompSys"/>
</dbReference>
<dbReference type="PANTHER" id="PTHR24421:SF10">
    <property type="entry name" value="NITRATE_NITRITE SENSOR PROTEIN NARQ"/>
    <property type="match status" value="1"/>
</dbReference>
<keyword evidence="4 12" id="KW-0808">Transferase</keyword>
<evidence type="ECO:0000256" key="7">
    <source>
        <dbReference type="ARBA" id="ARBA00022840"/>
    </source>
</evidence>
<dbReference type="EMBL" id="LQQC01000012">
    <property type="protein sequence ID" value="KXZ57376.1"/>
    <property type="molecule type" value="Genomic_DNA"/>
</dbReference>
<dbReference type="GO" id="GO:0005524">
    <property type="term" value="F:ATP binding"/>
    <property type="evidence" value="ECO:0007669"/>
    <property type="project" value="UniProtKB-KW"/>
</dbReference>
<dbReference type="EC" id="2.7.13.3" evidence="2"/>
<keyword evidence="6 12" id="KW-0418">Kinase</keyword>
<dbReference type="GO" id="GO:0000155">
    <property type="term" value="F:phosphorelay sensor kinase activity"/>
    <property type="evidence" value="ECO:0007669"/>
    <property type="project" value="InterPro"/>
</dbReference>
<keyword evidence="9" id="KW-0812">Transmembrane</keyword>
<dbReference type="PATRIC" id="fig|479117.4.peg.1880"/>